<evidence type="ECO:0000313" key="3">
    <source>
        <dbReference type="EMBL" id="CAG8658189.1"/>
    </source>
</evidence>
<dbReference type="Proteomes" id="UP000789405">
    <property type="component" value="Unassembled WGS sequence"/>
</dbReference>
<sequence length="308" mass="35724">MFNCPVCKRRFVRLTCLQNHKKVHRNYYQAKNDIDTSTDEKVEDITDTSDDEKVEEVTDTDIDKNIEDVTYISTNENAESVTDIKKVEDVTDTSADEKVEEVTDTDTDEKVEEVTYINTNENSEDVTDISMNEDVNIHSFDTDKKVEGVNYTNIDEKTKSITDTSIDEDVNIYSFDKLEIMNIIDDQDIFDQNIMHETNQISEESENIQEAANEFWNDSSYCSDTNKVFPHEAYQDFVEMVIKYQLSFMAGDAILKFVKKYSQIPKKALPRSTKEGLSFLDTLKKNHTEFFSIPVAEIKDQVYSFEYQ</sequence>
<dbReference type="GO" id="GO:0008270">
    <property type="term" value="F:zinc ion binding"/>
    <property type="evidence" value="ECO:0007669"/>
    <property type="project" value="UniProtKB-KW"/>
</dbReference>
<gene>
    <name evidence="3" type="ORF">DERYTH_LOCUS10565</name>
</gene>
<keyword evidence="1" id="KW-0479">Metal-binding</keyword>
<dbReference type="PROSITE" id="PS00028">
    <property type="entry name" value="ZINC_FINGER_C2H2_1"/>
    <property type="match status" value="1"/>
</dbReference>
<comment type="caution">
    <text evidence="3">The sequence shown here is derived from an EMBL/GenBank/DDBJ whole genome shotgun (WGS) entry which is preliminary data.</text>
</comment>
<name>A0A9N9DYN1_9GLOM</name>
<keyword evidence="1" id="KW-0862">Zinc</keyword>
<evidence type="ECO:0000259" key="2">
    <source>
        <dbReference type="PROSITE" id="PS50157"/>
    </source>
</evidence>
<organism evidence="3 4">
    <name type="scientific">Dentiscutata erythropus</name>
    <dbReference type="NCBI Taxonomy" id="1348616"/>
    <lineage>
        <taxon>Eukaryota</taxon>
        <taxon>Fungi</taxon>
        <taxon>Fungi incertae sedis</taxon>
        <taxon>Mucoromycota</taxon>
        <taxon>Glomeromycotina</taxon>
        <taxon>Glomeromycetes</taxon>
        <taxon>Diversisporales</taxon>
        <taxon>Gigasporaceae</taxon>
        <taxon>Dentiscutata</taxon>
    </lineage>
</organism>
<feature type="domain" description="C2H2-type" evidence="2">
    <location>
        <begin position="2"/>
        <end position="29"/>
    </location>
</feature>
<protein>
    <submittedName>
        <fullName evidence="3">27845_t:CDS:1</fullName>
    </submittedName>
</protein>
<dbReference type="InterPro" id="IPR013087">
    <property type="entry name" value="Znf_C2H2_type"/>
</dbReference>
<dbReference type="OrthoDB" id="2443107at2759"/>
<accession>A0A9N9DYN1</accession>
<evidence type="ECO:0000256" key="1">
    <source>
        <dbReference type="PROSITE-ProRule" id="PRU00042"/>
    </source>
</evidence>
<dbReference type="Gene3D" id="3.30.160.60">
    <property type="entry name" value="Classic Zinc Finger"/>
    <property type="match status" value="1"/>
</dbReference>
<dbReference type="PROSITE" id="PS50157">
    <property type="entry name" value="ZINC_FINGER_C2H2_2"/>
    <property type="match status" value="1"/>
</dbReference>
<evidence type="ECO:0000313" key="4">
    <source>
        <dbReference type="Proteomes" id="UP000789405"/>
    </source>
</evidence>
<keyword evidence="4" id="KW-1185">Reference proteome</keyword>
<keyword evidence="1" id="KW-0863">Zinc-finger</keyword>
<reference evidence="3" key="1">
    <citation type="submission" date="2021-06" db="EMBL/GenBank/DDBJ databases">
        <authorList>
            <person name="Kallberg Y."/>
            <person name="Tangrot J."/>
            <person name="Rosling A."/>
        </authorList>
    </citation>
    <scope>NUCLEOTIDE SEQUENCE</scope>
    <source>
        <strain evidence="3">MA453B</strain>
    </source>
</reference>
<dbReference type="AlphaFoldDB" id="A0A9N9DYN1"/>
<proteinExistence type="predicted"/>
<dbReference type="EMBL" id="CAJVPY010006193">
    <property type="protein sequence ID" value="CAG8658189.1"/>
    <property type="molecule type" value="Genomic_DNA"/>
</dbReference>